<dbReference type="InterPro" id="IPR013780">
    <property type="entry name" value="Glyco_hydro_b"/>
</dbReference>
<name>A0A6N3F215_9BACT</name>
<proteinExistence type="predicted"/>
<evidence type="ECO:0000313" key="5">
    <source>
        <dbReference type="EMBL" id="VYU46070.1"/>
    </source>
</evidence>
<accession>A0A6N3F215</accession>
<protein>
    <submittedName>
        <fullName evidence="5">Uncharacterized protein</fullName>
    </submittedName>
</protein>
<dbReference type="GO" id="GO:0004560">
    <property type="term" value="F:alpha-L-fucosidase activity"/>
    <property type="evidence" value="ECO:0007669"/>
    <property type="project" value="InterPro"/>
</dbReference>
<evidence type="ECO:0000259" key="2">
    <source>
        <dbReference type="Pfam" id="PF14498"/>
    </source>
</evidence>
<dbReference type="PIRSF" id="PIRSF007663">
    <property type="entry name" value="UCP007663"/>
    <property type="match status" value="1"/>
</dbReference>
<dbReference type="Pfam" id="PF21307">
    <property type="entry name" value="Glyco_hydro_95_C"/>
    <property type="match status" value="1"/>
</dbReference>
<keyword evidence="1" id="KW-0732">Signal</keyword>
<dbReference type="InterPro" id="IPR054363">
    <property type="entry name" value="GH95_cat"/>
</dbReference>
<sequence length="798" mass="88917">MKKKLKFILGILSCVSVVQLPAQETSLWYDAPADEWMKSLPVGNGRVGAMVFGGVDEETVALNESSMWAGEYDPNQEKPFGREKLDELRKLFFEGKLIEGNGIAGRELVGTPHSFGTHLPIGDLKIKFDYTGKEGGVEDYRRELDLTNAVVTVSFKKGGTKYKREFISSNPQDAVVMHFTADKKQSVSFDMRMKMITAAQVRTEGNLLVFDGQALFPKLGTGGVHFQGRVVVKVDRGEVEATGETVRVKHADAVTIVADVRTDYKNGQYESLCEKTVEKAIARPFETMKEEHVADYAPLFARVSLKLADDSKKSIPVDRRWKALCEGNKDAGLQALFFQYGRYLTIASSRENSPLPIALQGFFNDNLACNMCWTSDYHLDINTEQNYWLTNVGNLAECNAPLFTYIADLAHHGAKTVRTVYGCKGWTAHTVANVWGFTAPSEGMGWGLFPLAGSWMATHLWTQYEYTLDKDYLRRTAYPLLKGNAEFLLDYMVEDPNTGYMVTGPCVSPENSFRYQGWELGASMMTTCDKVLAHEIMSACVQASDILGVDKAFADSLRLALAKFPPFRINSFGGLCEWYEDYEEAHPNHRHTSHLLSFYPYAQITKEKDPELTEAVRTTIEHRLAAEGWEDVEWSRANMVCFYARLKDAAKAEESLNILMTDFARENLLTISPEGIAGAPFDVFIFDGNAAGAAGMAEMLVQAQEGYVELLPCLPVEWKDGSFSGLCVKGGAEVSAEWKDSRVVKASLKATADNLFRLQVPAGKDYTVRLNGKKFAANLDRNRCVVAYLKKGDVIELK</sequence>
<dbReference type="InterPro" id="IPR016518">
    <property type="entry name" value="Alpha-L-fucosidase"/>
</dbReference>
<evidence type="ECO:0000259" key="4">
    <source>
        <dbReference type="Pfam" id="PF22124"/>
    </source>
</evidence>
<dbReference type="AlphaFoldDB" id="A0A6N3F215"/>
<dbReference type="Pfam" id="PF22124">
    <property type="entry name" value="Glyco_hydro_95_cat"/>
    <property type="match status" value="1"/>
</dbReference>
<organism evidence="5">
    <name type="scientific">Paraprevotella clara</name>
    <dbReference type="NCBI Taxonomy" id="454154"/>
    <lineage>
        <taxon>Bacteria</taxon>
        <taxon>Pseudomonadati</taxon>
        <taxon>Bacteroidota</taxon>
        <taxon>Bacteroidia</taxon>
        <taxon>Bacteroidales</taxon>
        <taxon>Prevotellaceae</taxon>
        <taxon>Paraprevotella</taxon>
    </lineage>
</organism>
<feature type="chain" id="PRO_5026806529" evidence="1">
    <location>
        <begin position="23"/>
        <end position="798"/>
    </location>
</feature>
<dbReference type="InterPro" id="IPR008928">
    <property type="entry name" value="6-hairpin_glycosidase_sf"/>
</dbReference>
<dbReference type="PANTHER" id="PTHR31084">
    <property type="entry name" value="ALPHA-L-FUCOSIDASE 2"/>
    <property type="match status" value="1"/>
</dbReference>
<dbReference type="InterPro" id="IPR049053">
    <property type="entry name" value="AFCA-like_C"/>
</dbReference>
<dbReference type="SUPFAM" id="SSF48208">
    <property type="entry name" value="Six-hairpin glycosidases"/>
    <property type="match status" value="1"/>
</dbReference>
<dbReference type="Gene3D" id="2.60.40.1180">
    <property type="entry name" value="Golgi alpha-mannosidase II"/>
    <property type="match status" value="1"/>
</dbReference>
<dbReference type="InterPro" id="IPR012341">
    <property type="entry name" value="6hp_glycosidase-like_sf"/>
</dbReference>
<dbReference type="PANTHER" id="PTHR31084:SF0">
    <property type="entry name" value="ALPHA-L-FUCOSIDASE 2"/>
    <property type="match status" value="1"/>
</dbReference>
<feature type="domain" description="Glycosyl hydrolase family 95 N-terminal" evidence="2">
    <location>
        <begin position="27"/>
        <end position="266"/>
    </location>
</feature>
<evidence type="ECO:0000259" key="3">
    <source>
        <dbReference type="Pfam" id="PF21307"/>
    </source>
</evidence>
<feature type="signal peptide" evidence="1">
    <location>
        <begin position="1"/>
        <end position="22"/>
    </location>
</feature>
<feature type="domain" description="Glycosyl hydrolase family 95 catalytic" evidence="4">
    <location>
        <begin position="285"/>
        <end position="700"/>
    </location>
</feature>
<dbReference type="Gene3D" id="2.70.98.50">
    <property type="entry name" value="putative glycoside hydrolase family protein from bacillus halodurans"/>
    <property type="match status" value="1"/>
</dbReference>
<dbReference type="InterPro" id="IPR027414">
    <property type="entry name" value="GH95_N_dom"/>
</dbReference>
<dbReference type="EMBL" id="CACRUT010000016">
    <property type="protein sequence ID" value="VYU46070.1"/>
    <property type="molecule type" value="Genomic_DNA"/>
</dbReference>
<feature type="domain" description="Alpha fucosidase A-like C-terminal" evidence="3">
    <location>
        <begin position="702"/>
        <end position="792"/>
    </location>
</feature>
<dbReference type="Gene3D" id="1.50.10.10">
    <property type="match status" value="1"/>
</dbReference>
<dbReference type="GO" id="GO:0005975">
    <property type="term" value="P:carbohydrate metabolic process"/>
    <property type="evidence" value="ECO:0007669"/>
    <property type="project" value="InterPro"/>
</dbReference>
<evidence type="ECO:0000256" key="1">
    <source>
        <dbReference type="SAM" id="SignalP"/>
    </source>
</evidence>
<reference evidence="5" key="1">
    <citation type="submission" date="2019-11" db="EMBL/GenBank/DDBJ databases">
        <authorList>
            <person name="Feng L."/>
        </authorList>
    </citation>
    <scope>NUCLEOTIDE SEQUENCE</scope>
    <source>
        <strain evidence="5">PclaraLFYP37</strain>
    </source>
</reference>
<dbReference type="RefSeq" id="WP_412442723.1">
    <property type="nucleotide sequence ID" value="NZ_CACRUT010000016.1"/>
</dbReference>
<gene>
    <name evidence="5" type="ORF">PCLFYP37_02984</name>
</gene>
<dbReference type="Pfam" id="PF14498">
    <property type="entry name" value="Glyco_hyd_65N_2"/>
    <property type="match status" value="1"/>
</dbReference>